<evidence type="ECO:0000313" key="2">
    <source>
        <dbReference type="EMBL" id="MTI23945.1"/>
    </source>
</evidence>
<dbReference type="InterPro" id="IPR011110">
    <property type="entry name" value="Reg_prop"/>
</dbReference>
<dbReference type="PANTHER" id="PTHR43547">
    <property type="entry name" value="TWO-COMPONENT HISTIDINE KINASE"/>
    <property type="match status" value="1"/>
</dbReference>
<name>A0ABW9RL65_9BACT</name>
<dbReference type="InterPro" id="IPR015943">
    <property type="entry name" value="WD40/YVTN_repeat-like_dom_sf"/>
</dbReference>
<dbReference type="SUPFAM" id="SSF63829">
    <property type="entry name" value="Calcium-dependent phosphotriesterase"/>
    <property type="match status" value="2"/>
</dbReference>
<dbReference type="Gene3D" id="2.130.10.10">
    <property type="entry name" value="YVTN repeat-like/Quinoprotein amine dehydrogenase"/>
    <property type="match status" value="5"/>
</dbReference>
<dbReference type="PROSITE" id="PS51257">
    <property type="entry name" value="PROKAR_LIPOPROTEIN"/>
    <property type="match status" value="1"/>
</dbReference>
<dbReference type="RefSeq" id="WP_155169390.1">
    <property type="nucleotide sequence ID" value="NZ_BAAAFL010000005.1"/>
</dbReference>
<dbReference type="Pfam" id="PF07494">
    <property type="entry name" value="Reg_prop"/>
    <property type="match status" value="7"/>
</dbReference>
<dbReference type="Proteomes" id="UP000798808">
    <property type="component" value="Unassembled WGS sequence"/>
</dbReference>
<evidence type="ECO:0000256" key="1">
    <source>
        <dbReference type="ARBA" id="ARBA00022553"/>
    </source>
</evidence>
<protein>
    <recommendedName>
        <fullName evidence="4">Histidine kinase</fullName>
    </recommendedName>
</protein>
<evidence type="ECO:0008006" key="4">
    <source>
        <dbReference type="Google" id="ProtNLM"/>
    </source>
</evidence>
<proteinExistence type="predicted"/>
<keyword evidence="3" id="KW-1185">Reference proteome</keyword>
<keyword evidence="1" id="KW-0597">Phosphoprotein</keyword>
<gene>
    <name evidence="2" type="ORF">E1163_03195</name>
</gene>
<evidence type="ECO:0000313" key="3">
    <source>
        <dbReference type="Proteomes" id="UP000798808"/>
    </source>
</evidence>
<sequence>MKTLTLMYFPVLILALVIFSCSEQSKNHLAEQNDAAPKIVQANLQGDHNIARHLGWQPEKTNKNLQVGEYVRKIFQDTKGHLWFGTNNQGIAHYDGDSLTYLSAEEGLSGMPITGIMEDKAGNMWFTTHRGVSMYDGASFRNFTAKDGLADDETWSIFQDSKGMIWVGTARGLCRFNGEKFEVFSLPSAGTSWVWSIAEDKKGNLWFGTNGEGVYMYDGETITNINKQNGLSDNSIVSILEDAKGNIWFSSMYGGVSRYDGGSFTRFFENEIGSDEVWALCEDKAGNIWFSSEGFGVYRYDGANLANFGQKDGLNIKVVQAIFEDKAGQLWVGGAGGLYRLERKTFVNITRGILNRDKC</sequence>
<organism evidence="2 3">
    <name type="scientific">Fulvivirga kasyanovii</name>
    <dbReference type="NCBI Taxonomy" id="396812"/>
    <lineage>
        <taxon>Bacteria</taxon>
        <taxon>Pseudomonadati</taxon>
        <taxon>Bacteroidota</taxon>
        <taxon>Cytophagia</taxon>
        <taxon>Cytophagales</taxon>
        <taxon>Fulvivirgaceae</taxon>
        <taxon>Fulvivirga</taxon>
    </lineage>
</organism>
<accession>A0ABW9RL65</accession>
<reference evidence="2 3" key="1">
    <citation type="submission" date="2019-02" db="EMBL/GenBank/DDBJ databases">
        <authorList>
            <person name="Goldberg S.R."/>
            <person name="Haltli B.A."/>
            <person name="Correa H."/>
            <person name="Russell K.G."/>
        </authorList>
    </citation>
    <scope>NUCLEOTIDE SEQUENCE [LARGE SCALE GENOMIC DNA]</scope>
    <source>
        <strain evidence="2 3">JCM 16186</strain>
    </source>
</reference>
<dbReference type="PANTHER" id="PTHR43547:SF2">
    <property type="entry name" value="HYBRID SIGNAL TRANSDUCTION HISTIDINE KINASE C"/>
    <property type="match status" value="1"/>
</dbReference>
<dbReference type="EMBL" id="SMLW01000335">
    <property type="protein sequence ID" value="MTI23945.1"/>
    <property type="molecule type" value="Genomic_DNA"/>
</dbReference>
<comment type="caution">
    <text evidence="2">The sequence shown here is derived from an EMBL/GenBank/DDBJ whole genome shotgun (WGS) entry which is preliminary data.</text>
</comment>